<evidence type="ECO:0000313" key="2">
    <source>
        <dbReference type="Proteomes" id="UP000015105"/>
    </source>
</evidence>
<organism evidence="1 2">
    <name type="scientific">Aegilops tauschii subsp. strangulata</name>
    <name type="common">Goatgrass</name>
    <dbReference type="NCBI Taxonomy" id="200361"/>
    <lineage>
        <taxon>Eukaryota</taxon>
        <taxon>Viridiplantae</taxon>
        <taxon>Streptophyta</taxon>
        <taxon>Embryophyta</taxon>
        <taxon>Tracheophyta</taxon>
        <taxon>Spermatophyta</taxon>
        <taxon>Magnoliopsida</taxon>
        <taxon>Liliopsida</taxon>
        <taxon>Poales</taxon>
        <taxon>Poaceae</taxon>
        <taxon>BOP clade</taxon>
        <taxon>Pooideae</taxon>
        <taxon>Triticodae</taxon>
        <taxon>Triticeae</taxon>
        <taxon>Triticinae</taxon>
        <taxon>Aegilops</taxon>
    </lineage>
</organism>
<protein>
    <submittedName>
        <fullName evidence="1">Uncharacterized protein</fullName>
    </submittedName>
</protein>
<keyword evidence="2" id="KW-1185">Reference proteome</keyword>
<evidence type="ECO:0000313" key="1">
    <source>
        <dbReference type="EnsemblPlants" id="AET7Gv20984500.1"/>
    </source>
</evidence>
<reference evidence="2" key="2">
    <citation type="journal article" date="2017" name="Nat. Plants">
        <title>The Aegilops tauschii genome reveals multiple impacts of transposons.</title>
        <authorList>
            <person name="Zhao G."/>
            <person name="Zou C."/>
            <person name="Li K."/>
            <person name="Wang K."/>
            <person name="Li T."/>
            <person name="Gao L."/>
            <person name="Zhang X."/>
            <person name="Wang H."/>
            <person name="Yang Z."/>
            <person name="Liu X."/>
            <person name="Jiang W."/>
            <person name="Mao L."/>
            <person name="Kong X."/>
            <person name="Jiao Y."/>
            <person name="Jia J."/>
        </authorList>
    </citation>
    <scope>NUCLEOTIDE SEQUENCE [LARGE SCALE GENOMIC DNA]</scope>
    <source>
        <strain evidence="2">cv. AL8/78</strain>
    </source>
</reference>
<reference evidence="1" key="4">
    <citation type="submission" date="2019-03" db="UniProtKB">
        <authorList>
            <consortium name="EnsemblPlants"/>
        </authorList>
    </citation>
    <scope>IDENTIFICATION</scope>
</reference>
<reference evidence="2" key="1">
    <citation type="journal article" date="2014" name="Science">
        <title>Ancient hybridizations among the ancestral genomes of bread wheat.</title>
        <authorList>
            <consortium name="International Wheat Genome Sequencing Consortium,"/>
            <person name="Marcussen T."/>
            <person name="Sandve S.R."/>
            <person name="Heier L."/>
            <person name="Spannagl M."/>
            <person name="Pfeifer M."/>
            <person name="Jakobsen K.S."/>
            <person name="Wulff B.B."/>
            <person name="Steuernagel B."/>
            <person name="Mayer K.F."/>
            <person name="Olsen O.A."/>
        </authorList>
    </citation>
    <scope>NUCLEOTIDE SEQUENCE [LARGE SCALE GENOMIC DNA]</scope>
    <source>
        <strain evidence="2">cv. AL8/78</strain>
    </source>
</reference>
<reference evidence="1" key="5">
    <citation type="journal article" date="2021" name="G3 (Bethesda)">
        <title>Aegilops tauschii genome assembly Aet v5.0 features greater sequence contiguity and improved annotation.</title>
        <authorList>
            <person name="Wang L."/>
            <person name="Zhu T."/>
            <person name="Rodriguez J.C."/>
            <person name="Deal K.R."/>
            <person name="Dubcovsky J."/>
            <person name="McGuire P.E."/>
            <person name="Lux T."/>
            <person name="Spannagl M."/>
            <person name="Mayer K.F.X."/>
            <person name="Baldrich P."/>
            <person name="Meyers B.C."/>
            <person name="Huo N."/>
            <person name="Gu Y.Q."/>
            <person name="Zhou H."/>
            <person name="Devos K.M."/>
            <person name="Bennetzen J.L."/>
            <person name="Unver T."/>
            <person name="Budak H."/>
            <person name="Gulick P.J."/>
            <person name="Galiba G."/>
            <person name="Kalapos B."/>
            <person name="Nelson D.R."/>
            <person name="Li P."/>
            <person name="You F.M."/>
            <person name="Luo M.C."/>
            <person name="Dvorak J."/>
        </authorList>
    </citation>
    <scope>NUCLEOTIDE SEQUENCE [LARGE SCALE GENOMIC DNA]</scope>
    <source>
        <strain evidence="1">cv. AL8/78</strain>
    </source>
</reference>
<proteinExistence type="predicted"/>
<dbReference type="Gramene" id="AET7Gv20984500.1">
    <property type="protein sequence ID" value="AET7Gv20984500.1"/>
    <property type="gene ID" value="AET7Gv20984500"/>
</dbReference>
<dbReference type="EnsemblPlants" id="AET7Gv20984500.1">
    <property type="protein sequence ID" value="AET7Gv20984500.1"/>
    <property type="gene ID" value="AET7Gv20984500"/>
</dbReference>
<accession>A0A453SLD7</accession>
<sequence length="112" mass="12156">MLMAPLDHFVPAPRYNSIARLVRLNELFDSGKLRVGEGRAQPDGVTVHAQMLNQLSTVLHIRSCIPHSPISLFVVESMTSVRSTANNPGADPGATVRAWNEGRNLLLADGGR</sequence>
<reference evidence="1" key="3">
    <citation type="journal article" date="2017" name="Nature">
        <title>Genome sequence of the progenitor of the wheat D genome Aegilops tauschii.</title>
        <authorList>
            <person name="Luo M.C."/>
            <person name="Gu Y.Q."/>
            <person name="Puiu D."/>
            <person name="Wang H."/>
            <person name="Twardziok S.O."/>
            <person name="Deal K.R."/>
            <person name="Huo N."/>
            <person name="Zhu T."/>
            <person name="Wang L."/>
            <person name="Wang Y."/>
            <person name="McGuire P.E."/>
            <person name="Liu S."/>
            <person name="Long H."/>
            <person name="Ramasamy R.K."/>
            <person name="Rodriguez J.C."/>
            <person name="Van S.L."/>
            <person name="Yuan L."/>
            <person name="Wang Z."/>
            <person name="Xia Z."/>
            <person name="Xiao L."/>
            <person name="Anderson O.D."/>
            <person name="Ouyang S."/>
            <person name="Liang Y."/>
            <person name="Zimin A.V."/>
            <person name="Pertea G."/>
            <person name="Qi P."/>
            <person name="Bennetzen J.L."/>
            <person name="Dai X."/>
            <person name="Dawson M.W."/>
            <person name="Muller H.G."/>
            <person name="Kugler K."/>
            <person name="Rivarola-Duarte L."/>
            <person name="Spannagl M."/>
            <person name="Mayer K.F.X."/>
            <person name="Lu F.H."/>
            <person name="Bevan M.W."/>
            <person name="Leroy P."/>
            <person name="Li P."/>
            <person name="You F.M."/>
            <person name="Sun Q."/>
            <person name="Liu Z."/>
            <person name="Lyons E."/>
            <person name="Wicker T."/>
            <person name="Salzberg S.L."/>
            <person name="Devos K.M."/>
            <person name="Dvorak J."/>
        </authorList>
    </citation>
    <scope>NUCLEOTIDE SEQUENCE [LARGE SCALE GENOMIC DNA]</scope>
    <source>
        <strain evidence="1">cv. AL8/78</strain>
    </source>
</reference>
<dbReference type="AlphaFoldDB" id="A0A453SLD7"/>
<dbReference type="Proteomes" id="UP000015105">
    <property type="component" value="Chromosome 7D"/>
</dbReference>
<name>A0A453SLD7_AEGTS</name>